<dbReference type="InterPro" id="IPR049342">
    <property type="entry name" value="TRAF1-6_MATH_dom"/>
</dbReference>
<dbReference type="Gene3D" id="2.60.210.10">
    <property type="entry name" value="Apoptosis, Tumor Necrosis Factor Receptor Associated Protein 2, Chain A"/>
    <property type="match status" value="1"/>
</dbReference>
<organism evidence="2 3">
    <name type="scientific">Rotaria sordida</name>
    <dbReference type="NCBI Taxonomy" id="392033"/>
    <lineage>
        <taxon>Eukaryota</taxon>
        <taxon>Metazoa</taxon>
        <taxon>Spiralia</taxon>
        <taxon>Gnathifera</taxon>
        <taxon>Rotifera</taxon>
        <taxon>Eurotatoria</taxon>
        <taxon>Bdelloidea</taxon>
        <taxon>Philodinida</taxon>
        <taxon>Philodinidae</taxon>
        <taxon>Rotaria</taxon>
    </lineage>
</organism>
<accession>A0A819TLH8</accession>
<proteinExistence type="predicted"/>
<reference evidence="2" key="1">
    <citation type="submission" date="2021-02" db="EMBL/GenBank/DDBJ databases">
        <authorList>
            <person name="Nowell W R."/>
        </authorList>
    </citation>
    <scope>NUCLEOTIDE SEQUENCE</scope>
</reference>
<dbReference type="InterPro" id="IPR002083">
    <property type="entry name" value="MATH/TRAF_dom"/>
</dbReference>
<gene>
    <name evidence="2" type="ORF">FNK824_LOCUS30290</name>
</gene>
<dbReference type="PANTHER" id="PTHR10131:SF94">
    <property type="entry name" value="TNF RECEPTOR-ASSOCIATED FACTOR 4"/>
    <property type="match status" value="1"/>
</dbReference>
<comment type="caution">
    <text evidence="2">The sequence shown here is derived from an EMBL/GenBank/DDBJ whole genome shotgun (WGS) entry which is preliminary data.</text>
</comment>
<evidence type="ECO:0000313" key="2">
    <source>
        <dbReference type="EMBL" id="CAF4079696.1"/>
    </source>
</evidence>
<evidence type="ECO:0000259" key="1">
    <source>
        <dbReference type="PROSITE" id="PS50144"/>
    </source>
</evidence>
<dbReference type="InterPro" id="IPR008974">
    <property type="entry name" value="TRAF-like"/>
</dbReference>
<name>A0A819TLH8_9BILA</name>
<feature type="domain" description="MATH" evidence="1">
    <location>
        <begin position="115"/>
        <end position="262"/>
    </location>
</feature>
<dbReference type="PANTHER" id="PTHR10131">
    <property type="entry name" value="TNF RECEPTOR ASSOCIATED FACTOR"/>
    <property type="match status" value="1"/>
</dbReference>
<dbReference type="AlphaFoldDB" id="A0A819TLH8"/>
<protein>
    <recommendedName>
        <fullName evidence="1">MATH domain-containing protein</fullName>
    </recommendedName>
</protein>
<dbReference type="CDD" id="cd00270">
    <property type="entry name" value="MATH_TRAF_C"/>
    <property type="match status" value="1"/>
</dbReference>
<dbReference type="PROSITE" id="PS50144">
    <property type="entry name" value="MATH"/>
    <property type="match status" value="1"/>
</dbReference>
<dbReference type="SUPFAM" id="SSF49599">
    <property type="entry name" value="TRAF domain-like"/>
    <property type="match status" value="1"/>
</dbReference>
<dbReference type="SMART" id="SM00061">
    <property type="entry name" value="MATH"/>
    <property type="match status" value="1"/>
</dbReference>
<dbReference type="GO" id="GO:0043122">
    <property type="term" value="P:regulation of canonical NF-kappaB signal transduction"/>
    <property type="evidence" value="ECO:0007669"/>
    <property type="project" value="TreeGrafter"/>
</dbReference>
<dbReference type="Pfam" id="PF21355">
    <property type="entry name" value="TRAF-mep_MATH"/>
    <property type="match status" value="1"/>
</dbReference>
<evidence type="ECO:0000313" key="3">
    <source>
        <dbReference type="Proteomes" id="UP000663874"/>
    </source>
</evidence>
<dbReference type="Proteomes" id="UP000663874">
    <property type="component" value="Unassembled WGS sequence"/>
</dbReference>
<dbReference type="EMBL" id="CAJOBE010009198">
    <property type="protein sequence ID" value="CAF4079696.1"/>
    <property type="molecule type" value="Genomic_DNA"/>
</dbReference>
<sequence>MYDSLNQMHQQILSILCIIRSSNNSNVNNNQILGAISTLLNSAKNLNDYTHQINRESGHYQHPISIEAKQWSIFEKLAQKIDGCIRGVEINQNLLYQQLLLLKERVENAQSTSSDGAFMWKITNFEEKTMNAKFEQYKSIDSPPFYCSQTGYKMCLRLFLNGDNNIQGTHMSLYLVIMQANYDAILSWPLKLKITFNLLNQLSSENSHTVSFWSKTTSSSFQRPTTDMNIAYRISKFFPLNVFQQNKDQFVRDDALFIKVETDFLTKMPEISLNDDANELLNDKEYTSTTDDNLCFKICHADTT</sequence>